<gene>
    <name evidence="1" type="ORF">CCMP2556_LOCUS25835</name>
</gene>
<evidence type="ECO:0000313" key="1">
    <source>
        <dbReference type="EMBL" id="CAK9050722.1"/>
    </source>
</evidence>
<reference evidence="1 2" key="1">
    <citation type="submission" date="2024-02" db="EMBL/GenBank/DDBJ databases">
        <authorList>
            <person name="Chen Y."/>
            <person name="Shah S."/>
            <person name="Dougan E. K."/>
            <person name="Thang M."/>
            <person name="Chan C."/>
        </authorList>
    </citation>
    <scope>NUCLEOTIDE SEQUENCE [LARGE SCALE GENOMIC DNA]</scope>
</reference>
<protein>
    <submittedName>
        <fullName evidence="1">Uncharacterized protein</fullName>
    </submittedName>
</protein>
<name>A0ABP0MIW4_9DINO</name>
<dbReference type="Proteomes" id="UP001642484">
    <property type="component" value="Unassembled WGS sequence"/>
</dbReference>
<keyword evidence="2" id="KW-1185">Reference proteome</keyword>
<dbReference type="EMBL" id="CAXAMN010017557">
    <property type="protein sequence ID" value="CAK9050722.1"/>
    <property type="molecule type" value="Genomic_DNA"/>
</dbReference>
<proteinExistence type="predicted"/>
<comment type="caution">
    <text evidence="1">The sequence shown here is derived from an EMBL/GenBank/DDBJ whole genome shotgun (WGS) entry which is preliminary data.</text>
</comment>
<evidence type="ECO:0000313" key="2">
    <source>
        <dbReference type="Proteomes" id="UP001642484"/>
    </source>
</evidence>
<organism evidence="1 2">
    <name type="scientific">Durusdinium trenchii</name>
    <dbReference type="NCBI Taxonomy" id="1381693"/>
    <lineage>
        <taxon>Eukaryota</taxon>
        <taxon>Sar</taxon>
        <taxon>Alveolata</taxon>
        <taxon>Dinophyceae</taxon>
        <taxon>Suessiales</taxon>
        <taxon>Symbiodiniaceae</taxon>
        <taxon>Durusdinium</taxon>
    </lineage>
</organism>
<accession>A0ABP0MIW4</accession>
<sequence length="119" mass="13242">MCDLVVQEWVRPHHDIAQLVAPGAACLKNKSIRSPLGAALLASTQATLGSELQKEERSIKACEELGLIGLVPRPLKSQFRKPAVLPLHSEMADESRLADEIGAYRHRNMRDTYIIWMLA</sequence>